<dbReference type="EMBL" id="JACAZH010000008">
    <property type="protein sequence ID" value="KAF7360863.1"/>
    <property type="molecule type" value="Genomic_DNA"/>
</dbReference>
<dbReference type="OrthoDB" id="277011at2759"/>
<keyword evidence="4" id="KW-1185">Reference proteome</keyword>
<dbReference type="InterPro" id="IPR011948">
    <property type="entry name" value="Dullard_phosphatase"/>
</dbReference>
<evidence type="ECO:0000259" key="2">
    <source>
        <dbReference type="PROSITE" id="PS50969"/>
    </source>
</evidence>
<comment type="caution">
    <text evidence="3">The sequence shown here is derived from an EMBL/GenBank/DDBJ whole genome shotgun (WGS) entry which is preliminary data.</text>
</comment>
<dbReference type="GO" id="GO:0016791">
    <property type="term" value="F:phosphatase activity"/>
    <property type="evidence" value="ECO:0007669"/>
    <property type="project" value="InterPro"/>
</dbReference>
<dbReference type="SMART" id="SM00577">
    <property type="entry name" value="CPDc"/>
    <property type="match status" value="1"/>
</dbReference>
<protein>
    <submittedName>
        <fullName evidence="3">NIF-domain-containing protein</fullName>
    </submittedName>
</protein>
<dbReference type="Pfam" id="PF03031">
    <property type="entry name" value="NIF"/>
    <property type="match status" value="1"/>
</dbReference>
<dbReference type="PANTHER" id="PTHR12210">
    <property type="entry name" value="DULLARD PROTEIN PHOSPHATASE"/>
    <property type="match status" value="1"/>
</dbReference>
<dbReference type="InterPro" id="IPR036412">
    <property type="entry name" value="HAD-like_sf"/>
</dbReference>
<dbReference type="PROSITE" id="PS50969">
    <property type="entry name" value="FCP1"/>
    <property type="match status" value="1"/>
</dbReference>
<sequence length="316" mass="35110">MPLPHKPTRYILPPPFLKRCLRTSTWMCPFPLSPAVDKPPAPVDSAYQPPQSPPVLIENETEGSRPSSVTPLGSADEISALTHTAAFSDESEATSFFDDEGDIDPFPYDEDAEEQRLIKNGGSGIPIGPDGTPRPLLPPVAPRHLGRKCLVLDLDETLIHSSFKSFAQPDFIFPVEIDSQWHRFHVLKRPGVENFLKEMGEIYEVVVWTAALSQYANLVLDRLDPHQSVAHRLFRQSCFLHKGAYVKDLSQLGRPLADTIILDNSPVSFLFHPHNSVPVSSWFNDPHDGELTDLIPFLLDLAFVADVRGILNGAIP</sequence>
<name>A0A8H6YJA8_9AGAR</name>
<feature type="region of interest" description="Disordered" evidence="1">
    <location>
        <begin position="37"/>
        <end position="73"/>
    </location>
</feature>
<dbReference type="Gene3D" id="3.40.50.1000">
    <property type="entry name" value="HAD superfamily/HAD-like"/>
    <property type="match status" value="1"/>
</dbReference>
<dbReference type="InterPro" id="IPR023214">
    <property type="entry name" value="HAD_sf"/>
</dbReference>
<reference evidence="3" key="1">
    <citation type="submission" date="2020-05" db="EMBL/GenBank/DDBJ databases">
        <title>Mycena genomes resolve the evolution of fungal bioluminescence.</title>
        <authorList>
            <person name="Tsai I.J."/>
        </authorList>
    </citation>
    <scope>NUCLEOTIDE SEQUENCE</scope>
    <source>
        <strain evidence="3">160909Yilan</strain>
    </source>
</reference>
<feature type="domain" description="FCP1 homology" evidence="2">
    <location>
        <begin position="143"/>
        <end position="301"/>
    </location>
</feature>
<evidence type="ECO:0000313" key="4">
    <source>
        <dbReference type="Proteomes" id="UP000623467"/>
    </source>
</evidence>
<evidence type="ECO:0000256" key="1">
    <source>
        <dbReference type="SAM" id="MobiDB-lite"/>
    </source>
</evidence>
<dbReference type="CDD" id="cd07521">
    <property type="entry name" value="HAD_FCP1-like"/>
    <property type="match status" value="1"/>
</dbReference>
<dbReference type="InterPro" id="IPR004274">
    <property type="entry name" value="FCP1_dom"/>
</dbReference>
<accession>A0A8H6YJA8</accession>
<gene>
    <name evidence="3" type="ORF">MSAN_01115900</name>
</gene>
<dbReference type="Proteomes" id="UP000623467">
    <property type="component" value="Unassembled WGS sequence"/>
</dbReference>
<dbReference type="AlphaFoldDB" id="A0A8H6YJA8"/>
<dbReference type="FunFam" id="3.40.50.1000:FF:000093">
    <property type="entry name" value="NLI interacting factor-like phosphatase family protein"/>
    <property type="match status" value="1"/>
</dbReference>
<dbReference type="InterPro" id="IPR050365">
    <property type="entry name" value="TIM50"/>
</dbReference>
<organism evidence="3 4">
    <name type="scientific">Mycena sanguinolenta</name>
    <dbReference type="NCBI Taxonomy" id="230812"/>
    <lineage>
        <taxon>Eukaryota</taxon>
        <taxon>Fungi</taxon>
        <taxon>Dikarya</taxon>
        <taxon>Basidiomycota</taxon>
        <taxon>Agaricomycotina</taxon>
        <taxon>Agaricomycetes</taxon>
        <taxon>Agaricomycetidae</taxon>
        <taxon>Agaricales</taxon>
        <taxon>Marasmiineae</taxon>
        <taxon>Mycenaceae</taxon>
        <taxon>Mycena</taxon>
    </lineage>
</organism>
<dbReference type="SUPFAM" id="SSF56784">
    <property type="entry name" value="HAD-like"/>
    <property type="match status" value="1"/>
</dbReference>
<evidence type="ECO:0000313" key="3">
    <source>
        <dbReference type="EMBL" id="KAF7360863.1"/>
    </source>
</evidence>
<dbReference type="NCBIfam" id="TIGR02251">
    <property type="entry name" value="HIF-SF_euk"/>
    <property type="match status" value="1"/>
</dbReference>
<proteinExistence type="predicted"/>